<protein>
    <submittedName>
        <fullName evidence="1">Uncharacterized protein</fullName>
    </submittedName>
</protein>
<gene>
    <name evidence="1" type="ORF">PGLA2088_LOCUS20333</name>
</gene>
<comment type="caution">
    <text evidence="1">The sequence shown here is derived from an EMBL/GenBank/DDBJ whole genome shotgun (WGS) entry which is preliminary data.</text>
</comment>
<evidence type="ECO:0000313" key="1">
    <source>
        <dbReference type="EMBL" id="CAE8677451.1"/>
    </source>
</evidence>
<evidence type="ECO:0000313" key="2">
    <source>
        <dbReference type="Proteomes" id="UP000626109"/>
    </source>
</evidence>
<dbReference type="AlphaFoldDB" id="A0A813JGB3"/>
<proteinExistence type="predicted"/>
<dbReference type="Proteomes" id="UP000626109">
    <property type="component" value="Unassembled WGS sequence"/>
</dbReference>
<organism evidence="1 2">
    <name type="scientific">Polarella glacialis</name>
    <name type="common">Dinoflagellate</name>
    <dbReference type="NCBI Taxonomy" id="89957"/>
    <lineage>
        <taxon>Eukaryota</taxon>
        <taxon>Sar</taxon>
        <taxon>Alveolata</taxon>
        <taxon>Dinophyceae</taxon>
        <taxon>Suessiales</taxon>
        <taxon>Suessiaceae</taxon>
        <taxon>Polarella</taxon>
    </lineage>
</organism>
<feature type="non-terminal residue" evidence="1">
    <location>
        <position position="123"/>
    </location>
</feature>
<dbReference type="EMBL" id="CAJNNW010025494">
    <property type="protein sequence ID" value="CAE8677451.1"/>
    <property type="molecule type" value="Genomic_DNA"/>
</dbReference>
<feature type="non-terminal residue" evidence="1">
    <location>
        <position position="1"/>
    </location>
</feature>
<reference evidence="1" key="1">
    <citation type="submission" date="2021-02" db="EMBL/GenBank/DDBJ databases">
        <authorList>
            <person name="Dougan E. K."/>
            <person name="Rhodes N."/>
            <person name="Thang M."/>
            <person name="Chan C."/>
        </authorList>
    </citation>
    <scope>NUCLEOTIDE SEQUENCE</scope>
</reference>
<name>A0A813JGB3_POLGL</name>
<accession>A0A813JGB3</accession>
<sequence length="123" mass="12945">EGGKLLGSALRPFGGTDVSVQPACADRHAEALKELAALVDAEITPALCAVATFPAAAERLRRLVADAWIAHASAGRSHLEAFVQKAVFGAIQAFSRHALLAPELGADSDAAGFAHRWLRDMEM</sequence>